<proteinExistence type="predicted"/>
<protein>
    <submittedName>
        <fullName evidence="1">13627_t:CDS:1</fullName>
    </submittedName>
</protein>
<reference evidence="1" key="1">
    <citation type="submission" date="2021-06" db="EMBL/GenBank/DDBJ databases">
        <authorList>
            <person name="Kallberg Y."/>
            <person name="Tangrot J."/>
            <person name="Rosling A."/>
        </authorList>
    </citation>
    <scope>NUCLEOTIDE SEQUENCE</scope>
    <source>
        <strain evidence="1">MA453B</strain>
    </source>
</reference>
<comment type="caution">
    <text evidence="1">The sequence shown here is derived from an EMBL/GenBank/DDBJ whole genome shotgun (WGS) entry which is preliminary data.</text>
</comment>
<name>A0A9N9G7L8_9GLOM</name>
<accession>A0A9N9G7L8</accession>
<evidence type="ECO:0000313" key="2">
    <source>
        <dbReference type="Proteomes" id="UP000789405"/>
    </source>
</evidence>
<organism evidence="1 2">
    <name type="scientific">Dentiscutata erythropus</name>
    <dbReference type="NCBI Taxonomy" id="1348616"/>
    <lineage>
        <taxon>Eukaryota</taxon>
        <taxon>Fungi</taxon>
        <taxon>Fungi incertae sedis</taxon>
        <taxon>Mucoromycota</taxon>
        <taxon>Glomeromycotina</taxon>
        <taxon>Glomeromycetes</taxon>
        <taxon>Diversisporales</taxon>
        <taxon>Gigasporaceae</taxon>
        <taxon>Dentiscutata</taxon>
    </lineage>
</organism>
<dbReference type="EMBL" id="CAJVPY010003137">
    <property type="protein sequence ID" value="CAG8582749.1"/>
    <property type="molecule type" value="Genomic_DNA"/>
</dbReference>
<dbReference type="Proteomes" id="UP000789405">
    <property type="component" value="Unassembled WGS sequence"/>
</dbReference>
<dbReference type="AlphaFoldDB" id="A0A9N9G7L8"/>
<keyword evidence="2" id="KW-1185">Reference proteome</keyword>
<evidence type="ECO:0000313" key="1">
    <source>
        <dbReference type="EMBL" id="CAG8582749.1"/>
    </source>
</evidence>
<sequence>MTFFPEVDDSNKHLCVKSILYLGHITDNDLESVNRNTTMLNATLL</sequence>
<gene>
    <name evidence="1" type="ORF">DERYTH_LOCUS6775</name>
</gene>